<keyword evidence="1" id="KW-1133">Transmembrane helix</keyword>
<gene>
    <name evidence="2" type="ORF">QUF89_15325</name>
</gene>
<dbReference type="SUPFAM" id="SSF53098">
    <property type="entry name" value="Ribonuclease H-like"/>
    <property type="match status" value="1"/>
</dbReference>
<evidence type="ECO:0000256" key="1">
    <source>
        <dbReference type="SAM" id="Phobius"/>
    </source>
</evidence>
<organism evidence="2 3">
    <name type="scientific">Peribacillus simplex</name>
    <dbReference type="NCBI Taxonomy" id="1478"/>
    <lineage>
        <taxon>Bacteria</taxon>
        <taxon>Bacillati</taxon>
        <taxon>Bacillota</taxon>
        <taxon>Bacilli</taxon>
        <taxon>Bacillales</taxon>
        <taxon>Bacillaceae</taxon>
        <taxon>Peribacillus</taxon>
    </lineage>
</organism>
<dbReference type="RefSeq" id="WP_289320308.1">
    <property type="nucleotide sequence ID" value="NZ_JAUCEY010000008.1"/>
</dbReference>
<protein>
    <recommendedName>
        <fullName evidence="4">Transposase</fullName>
    </recommendedName>
</protein>
<keyword evidence="1" id="KW-0472">Membrane</keyword>
<dbReference type="Proteomes" id="UP001234602">
    <property type="component" value="Unassembled WGS sequence"/>
</dbReference>
<feature type="transmembrane region" description="Helical" evidence="1">
    <location>
        <begin position="20"/>
        <end position="38"/>
    </location>
</feature>
<dbReference type="InterPro" id="IPR012337">
    <property type="entry name" value="RNaseH-like_sf"/>
</dbReference>
<proteinExistence type="predicted"/>
<accession>A0AAW7IDE8</accession>
<name>A0AAW7IDE8_9BACI</name>
<dbReference type="EMBL" id="JAUCEY010000008">
    <property type="protein sequence ID" value="MDM5453545.1"/>
    <property type="molecule type" value="Genomic_DNA"/>
</dbReference>
<dbReference type="AlphaFoldDB" id="A0AAW7IDE8"/>
<evidence type="ECO:0008006" key="4">
    <source>
        <dbReference type="Google" id="ProtNLM"/>
    </source>
</evidence>
<sequence>MSKASIRSITKKKYRSYPLLYWIVIPLGCLVLHTNLGLQYTSSEFKFILFQNHLIKQFFSQQGCPYDNGCIESLQMETKSITCDISTIKQLN</sequence>
<evidence type="ECO:0000313" key="3">
    <source>
        <dbReference type="Proteomes" id="UP001234602"/>
    </source>
</evidence>
<evidence type="ECO:0000313" key="2">
    <source>
        <dbReference type="EMBL" id="MDM5453545.1"/>
    </source>
</evidence>
<reference evidence="2" key="1">
    <citation type="submission" date="2023-06" db="EMBL/GenBank/DDBJ databases">
        <title>Comparative genomics of Bacillaceae isolates and their secondary metabolite potential.</title>
        <authorList>
            <person name="Song L."/>
            <person name="Nielsen L.J."/>
            <person name="Mohite O."/>
            <person name="Xu X."/>
            <person name="Weber T."/>
            <person name="Kovacs A.T."/>
        </authorList>
    </citation>
    <scope>NUCLEOTIDE SEQUENCE</scope>
    <source>
        <strain evidence="2">D8_B_37</strain>
    </source>
</reference>
<keyword evidence="1" id="KW-0812">Transmembrane</keyword>
<comment type="caution">
    <text evidence="2">The sequence shown here is derived from an EMBL/GenBank/DDBJ whole genome shotgun (WGS) entry which is preliminary data.</text>
</comment>